<reference evidence="1" key="1">
    <citation type="submission" date="2023-08" db="EMBL/GenBank/DDBJ databases">
        <title>Black Yeasts Isolated from many extreme environments.</title>
        <authorList>
            <person name="Coleine C."/>
            <person name="Stajich J.E."/>
            <person name="Selbmann L."/>
        </authorList>
    </citation>
    <scope>NUCLEOTIDE SEQUENCE</scope>
    <source>
        <strain evidence="1">CCFEE 5810</strain>
    </source>
</reference>
<evidence type="ECO:0000313" key="1">
    <source>
        <dbReference type="EMBL" id="KAK5700806.1"/>
    </source>
</evidence>
<dbReference type="AlphaFoldDB" id="A0AAN7VT77"/>
<name>A0AAN7VT77_9PEZI</name>
<dbReference type="Proteomes" id="UP001310594">
    <property type="component" value="Unassembled WGS sequence"/>
</dbReference>
<proteinExistence type="predicted"/>
<comment type="caution">
    <text evidence="1">The sequence shown here is derived from an EMBL/GenBank/DDBJ whole genome shotgun (WGS) entry which is preliminary data.</text>
</comment>
<protein>
    <submittedName>
        <fullName evidence="1">Uncharacterized protein</fullName>
    </submittedName>
</protein>
<organism evidence="1 2">
    <name type="scientific">Elasticomyces elasticus</name>
    <dbReference type="NCBI Taxonomy" id="574655"/>
    <lineage>
        <taxon>Eukaryota</taxon>
        <taxon>Fungi</taxon>
        <taxon>Dikarya</taxon>
        <taxon>Ascomycota</taxon>
        <taxon>Pezizomycotina</taxon>
        <taxon>Dothideomycetes</taxon>
        <taxon>Dothideomycetidae</taxon>
        <taxon>Mycosphaerellales</taxon>
        <taxon>Teratosphaeriaceae</taxon>
        <taxon>Elasticomyces</taxon>
    </lineage>
</organism>
<gene>
    <name evidence="1" type="ORF">LTR97_005323</name>
</gene>
<dbReference type="EMBL" id="JAVRQU010000007">
    <property type="protein sequence ID" value="KAK5700806.1"/>
    <property type="molecule type" value="Genomic_DNA"/>
</dbReference>
<accession>A0AAN7VT77</accession>
<evidence type="ECO:0000313" key="2">
    <source>
        <dbReference type="Proteomes" id="UP001310594"/>
    </source>
</evidence>
<sequence length="269" mass="30335">MAVLRPERVCQDPSASVHAFVRPLQQLLEMKITYSEYEGCLNIDELPSLMQLPMLDIFRDWSLLDGAGLERLLTACPELEALSMHWAPATTGAPAFKNRSLGRALRNYGSKLRNLRLNPRDAERDRLDQDPPLGSLREIESLRLLEVTYHALCGHNLETRPSYLKQVLPFSLRMLRIAAADPAKNHEVLDDESDDDVEDSRLTTVSVLDMQLIEVMQDSRFAELSLVKVQRRDGFTLSGQARGLGWSDESGKFGVILKKGNQLSYKALD</sequence>